<dbReference type="KEGG" id="dds:Ddes_0433"/>
<dbReference type="STRING" id="525146.Ddes_0433"/>
<dbReference type="InterPro" id="IPR001387">
    <property type="entry name" value="Cro/C1-type_HTH"/>
</dbReference>
<keyword evidence="2" id="KW-0812">Transmembrane</keyword>
<evidence type="ECO:0000313" key="4">
    <source>
        <dbReference type="EMBL" id="ACL48345.1"/>
    </source>
</evidence>
<dbReference type="PROSITE" id="PS50943">
    <property type="entry name" value="HTH_CROC1"/>
    <property type="match status" value="1"/>
</dbReference>
<gene>
    <name evidence="4" type="ordered locus">Ddes_0433</name>
</gene>
<dbReference type="PANTHER" id="PTHR46797:SF1">
    <property type="entry name" value="METHYLPHOSPHONATE SYNTHASE"/>
    <property type="match status" value="1"/>
</dbReference>
<dbReference type="GO" id="GO:0003677">
    <property type="term" value="F:DNA binding"/>
    <property type="evidence" value="ECO:0007669"/>
    <property type="project" value="UniProtKB-KW"/>
</dbReference>
<keyword evidence="2" id="KW-1133">Transmembrane helix</keyword>
<feature type="transmembrane region" description="Helical" evidence="2">
    <location>
        <begin position="29"/>
        <end position="53"/>
    </location>
</feature>
<dbReference type="HOGENOM" id="CLU_1281470_0_0_7"/>
<dbReference type="CDD" id="cd00093">
    <property type="entry name" value="HTH_XRE"/>
    <property type="match status" value="1"/>
</dbReference>
<accession>B8J3W0</accession>
<keyword evidence="1" id="KW-0238">DNA-binding</keyword>
<organism evidence="4">
    <name type="scientific">Desulfovibrio desulfuricans (strain ATCC 27774 / DSM 6949 / MB)</name>
    <dbReference type="NCBI Taxonomy" id="525146"/>
    <lineage>
        <taxon>Bacteria</taxon>
        <taxon>Pseudomonadati</taxon>
        <taxon>Thermodesulfobacteriota</taxon>
        <taxon>Desulfovibrionia</taxon>
        <taxon>Desulfovibrionales</taxon>
        <taxon>Desulfovibrionaceae</taxon>
        <taxon>Desulfovibrio</taxon>
    </lineage>
</organism>
<dbReference type="PANTHER" id="PTHR46797">
    <property type="entry name" value="HTH-TYPE TRANSCRIPTIONAL REGULATOR"/>
    <property type="match status" value="1"/>
</dbReference>
<dbReference type="InterPro" id="IPR010982">
    <property type="entry name" value="Lambda_DNA-bd_dom_sf"/>
</dbReference>
<feature type="transmembrane region" description="Helical" evidence="2">
    <location>
        <begin position="59"/>
        <end position="81"/>
    </location>
</feature>
<dbReference type="GO" id="GO:0005829">
    <property type="term" value="C:cytosol"/>
    <property type="evidence" value="ECO:0007669"/>
    <property type="project" value="TreeGrafter"/>
</dbReference>
<dbReference type="SMART" id="SM00530">
    <property type="entry name" value="HTH_XRE"/>
    <property type="match status" value="1"/>
</dbReference>
<dbReference type="InterPro" id="IPR050807">
    <property type="entry name" value="TransReg_Diox_bact_type"/>
</dbReference>
<evidence type="ECO:0000259" key="3">
    <source>
        <dbReference type="PROSITE" id="PS50943"/>
    </source>
</evidence>
<dbReference type="eggNOG" id="COG1396">
    <property type="taxonomic scope" value="Bacteria"/>
</dbReference>
<keyword evidence="2" id="KW-0472">Membrane</keyword>
<dbReference type="GO" id="GO:0003700">
    <property type="term" value="F:DNA-binding transcription factor activity"/>
    <property type="evidence" value="ECO:0007669"/>
    <property type="project" value="TreeGrafter"/>
</dbReference>
<evidence type="ECO:0000256" key="2">
    <source>
        <dbReference type="SAM" id="Phobius"/>
    </source>
</evidence>
<name>B8J3W0_DESDA</name>
<dbReference type="Pfam" id="PF01381">
    <property type="entry name" value="HTH_3"/>
    <property type="match status" value="1"/>
</dbReference>
<sequence>MPRERQVSGDSSCKSPDIDSGLIGKKFEVCLHSILTLGSILQFTGIIAAFFQLGFKSRLIFRGHIPINGVGFAVFALLPFGKCSGSTHKGKDKQRKHNESDGTHFDLLSREVYARELSADHYKVLYYLVKMRDVSAIPAIFGPLLRTLRVEAGLSQEQLAAQCGMDRSAISLLERQKNQPSLASLVLISEALGMTAAELIGRVEADIPQLPEGSE</sequence>
<feature type="domain" description="HTH cro/C1-type" evidence="3">
    <location>
        <begin position="145"/>
        <end position="199"/>
    </location>
</feature>
<dbReference type="EMBL" id="CP001358">
    <property type="protein sequence ID" value="ACL48345.1"/>
    <property type="molecule type" value="Genomic_DNA"/>
</dbReference>
<evidence type="ECO:0000256" key="1">
    <source>
        <dbReference type="ARBA" id="ARBA00023125"/>
    </source>
</evidence>
<reference evidence="4" key="1">
    <citation type="submission" date="2009-01" db="EMBL/GenBank/DDBJ databases">
        <title>Complete sequence of Desulfovibrio desulfuricans subsp. desulfuricans str. ATCC 27774.</title>
        <authorList>
            <consortium name="US DOE Joint Genome Institute"/>
            <person name="Lucas S."/>
            <person name="Copeland A."/>
            <person name="Lapidus A."/>
            <person name="Glavina del Rio T."/>
            <person name="Tice H."/>
            <person name="Bruce D."/>
            <person name="Goodwin L."/>
            <person name="Pitluck S."/>
            <person name="Sims D."/>
            <person name="Lu M."/>
            <person name="Kiss H."/>
            <person name="Meineke L."/>
            <person name="Brettin T."/>
            <person name="Detter J.C."/>
            <person name="Han C."/>
            <person name="Larimer F."/>
            <person name="Land M."/>
            <person name="Hauser L."/>
            <person name="Kyrpides N."/>
            <person name="Ovchinnikova G."/>
            <person name="Hazen T.C."/>
        </authorList>
    </citation>
    <scope>NUCLEOTIDE SEQUENCE [LARGE SCALE GENOMIC DNA]</scope>
    <source>
        <strain evidence="4">ATCC 27774</strain>
    </source>
</reference>
<proteinExistence type="predicted"/>
<protein>
    <submittedName>
        <fullName evidence="4">Transcriptional regulator, XRE family</fullName>
    </submittedName>
</protein>
<dbReference type="AlphaFoldDB" id="B8J3W0"/>
<dbReference type="SUPFAM" id="SSF47413">
    <property type="entry name" value="lambda repressor-like DNA-binding domains"/>
    <property type="match status" value="1"/>
</dbReference>
<dbReference type="Gene3D" id="1.10.260.40">
    <property type="entry name" value="lambda repressor-like DNA-binding domains"/>
    <property type="match status" value="1"/>
</dbReference>